<dbReference type="InterPro" id="IPR052958">
    <property type="entry name" value="IFN-induced_PKR_regulator"/>
</dbReference>
<dbReference type="RefSeq" id="XP_013783624.1">
    <property type="nucleotide sequence ID" value="XM_013928170.1"/>
</dbReference>
<dbReference type="GeneID" id="106467793"/>
<dbReference type="PANTHER" id="PTHR46289">
    <property type="entry name" value="52 KDA REPRESSOR OF THE INHIBITOR OF THE PROTEIN KINASE-LIKE PROTEIN-RELATED"/>
    <property type="match status" value="1"/>
</dbReference>
<dbReference type="PANTHER" id="PTHR46289:SF14">
    <property type="entry name" value="DUF4371 DOMAIN-CONTAINING PROTEIN"/>
    <property type="match status" value="1"/>
</dbReference>
<keyword evidence="1" id="KW-1185">Reference proteome</keyword>
<organism evidence="1 2">
    <name type="scientific">Limulus polyphemus</name>
    <name type="common">Atlantic horseshoe crab</name>
    <dbReference type="NCBI Taxonomy" id="6850"/>
    <lineage>
        <taxon>Eukaryota</taxon>
        <taxon>Metazoa</taxon>
        <taxon>Ecdysozoa</taxon>
        <taxon>Arthropoda</taxon>
        <taxon>Chelicerata</taxon>
        <taxon>Merostomata</taxon>
        <taxon>Xiphosura</taxon>
        <taxon>Limulidae</taxon>
        <taxon>Limulus</taxon>
    </lineage>
</organism>
<protein>
    <submittedName>
        <fullName evidence="2">Uncharacterized protein LOC106467793</fullName>
    </submittedName>
</protein>
<reference evidence="2" key="1">
    <citation type="submission" date="2025-08" db="UniProtKB">
        <authorList>
            <consortium name="RefSeq"/>
        </authorList>
    </citation>
    <scope>IDENTIFICATION</scope>
    <source>
        <tissue evidence="2">Muscle</tissue>
    </source>
</reference>
<dbReference type="Proteomes" id="UP000694941">
    <property type="component" value="Unplaced"/>
</dbReference>
<evidence type="ECO:0000313" key="1">
    <source>
        <dbReference type="Proteomes" id="UP000694941"/>
    </source>
</evidence>
<accession>A0ABM1BK72</accession>
<sequence length="265" mass="30791">MEELEFVFMLHFWTHVLRNFHKVSKAIQKSELLLSSCACLYSSLQDFLSKIREDFDELEQQAKATLPNVNYRTVIRRQRVRKRHGNDGNVPGPDALDELSSSDKFRIKSFIPILDALDANLRKRTGVYSDVAQMFSFLANLTASKQEIQQGVELLMEAHPEDVDLKLTDELLHFHLYVRQSHRPTEEHSLSHIDLYQLIYKEKIKMAFPNVEAVMRLFLSLMVTNCLGEMSFSRLKIIKNELRATVSQILQPIKSLTHKQFGQKQ</sequence>
<gene>
    <name evidence="2" type="primary">LOC106467793</name>
</gene>
<proteinExistence type="predicted"/>
<name>A0ABM1BK72_LIMPO</name>
<evidence type="ECO:0000313" key="2">
    <source>
        <dbReference type="RefSeq" id="XP_013783624.1"/>
    </source>
</evidence>